<dbReference type="KEGG" id="esx:ESOMN_v1c02470"/>
<dbReference type="AlphaFoldDB" id="A0A2K8P0U9"/>
<protein>
    <submittedName>
        <fullName evidence="1">Uncharacterized protein</fullName>
    </submittedName>
</protein>
<dbReference type="Proteomes" id="UP000232230">
    <property type="component" value="Chromosome"/>
</dbReference>
<proteinExistence type="predicted"/>
<dbReference type="RefSeq" id="WP_100608750.1">
    <property type="nucleotide sequence ID" value="NZ_CP024965.1"/>
</dbReference>
<gene>
    <name evidence="1" type="ORF">ESOMN_v1c02470</name>
</gene>
<sequence>MKKEKSNFKKIILLLILMVPLAATPFIIFGLSQKISKDISSIQNELQSILDQRLNKFWTKEELQEELNKKYGNNAINVELIFFNYAQKSFEQKTEKYKFTGNNLNNDETIYTGSIELAHNFKLNKTKNIFEVKTQLQDLLNSPDYTNKSWTKTALEQAIFAANIDDAGGISVEEIKTINTRAFTGGPQSTSWKFTGHGNQSNHWKYTNHITLEHNWNNLEDKTQNIININSQLQDLLNSPDYTNKSWTKTALEQAIVAANIDDAGGISVEEIKTINTRAFTGGPQSTSWKFTGHGNQSNHWKYTNHITLEHNWNNLEDKTQNIININSQLQDLLNSPDYTNKSWTKTALEQAIVAANIDVAGGISVEEIKTINTRAFTGGPQNTTWKFIGHGDQSNHWKYTNHITLEHNWNNLEDKTQNIININSQLQDLLNSPDYTNKSWTKTALEQAIVAANIDDAGGISVEEIKTINTRAFTGGPQNTTWKFIGHGDQSNHWKYTNHITLEHNWNNLEDKTQNIININSQLQDLLNSPDYTNKSWTKTALEQAIVAANIDDAGGISVEEIKTINTRAFTGGPQNTTWKFIGHGDQSNHWKYTNHITLEHNWNNKKDSSENIINIQNILQDILNSEDYKRKSWDKVELEQLLISMNIDVKGGIVIEEGETIKHTSKKRGPHTTTWKFVGNGNINNYFKYNGEIILEHNWNNKWIQ</sequence>
<name>A0A2K8P0U9_9MOLU</name>
<organism evidence="1 2">
    <name type="scientific">Williamsoniiplasma somnilux</name>
    <dbReference type="NCBI Taxonomy" id="215578"/>
    <lineage>
        <taxon>Bacteria</taxon>
        <taxon>Bacillati</taxon>
        <taxon>Mycoplasmatota</taxon>
        <taxon>Mollicutes</taxon>
        <taxon>Entomoplasmatales</taxon>
        <taxon>Williamsoniiplasma</taxon>
    </lineage>
</organism>
<evidence type="ECO:0000313" key="1">
    <source>
        <dbReference type="EMBL" id="ATZ18631.1"/>
    </source>
</evidence>
<reference evidence="1 2" key="1">
    <citation type="submission" date="2017-11" db="EMBL/GenBank/DDBJ databases">
        <title>Genome sequence of Entomoplasma somnilux PYAN-1 (ATCC 49194).</title>
        <authorList>
            <person name="Lo W.-S."/>
            <person name="Gasparich G.E."/>
            <person name="Kuo C.-H."/>
        </authorList>
    </citation>
    <scope>NUCLEOTIDE SEQUENCE [LARGE SCALE GENOMIC DNA]</scope>
    <source>
        <strain evidence="1 2">PYAN-1</strain>
    </source>
</reference>
<dbReference type="EMBL" id="CP024965">
    <property type="protein sequence ID" value="ATZ18631.1"/>
    <property type="molecule type" value="Genomic_DNA"/>
</dbReference>
<keyword evidence="2" id="KW-1185">Reference proteome</keyword>
<evidence type="ECO:0000313" key="2">
    <source>
        <dbReference type="Proteomes" id="UP000232230"/>
    </source>
</evidence>
<accession>A0A2K8P0U9</accession>